<sequence length="406" mass="45448">MMQRMPPLPPYDPLGNEELDYLVFRAIADYTYDWESWHQPDGKLLWVNTSVERISGYSPDECLAMKNYPLPLIAVEDRDKIAEVQRDAIAGGSGNDVEFQVAHRDGSSRWASVSWQPMYDQSGRHLGYRASVRDVTERHRLREELRLYNQHLEQLVQERTVKIAQLEEQRLKMEKLAALGQMAAGVAHEVNNPLAGIRNAFALFKSHLSPDDEDYELLELIDGEIERISSITHQMYQLYRPSQQSPRQFDLRRTVADVVVLVQPLAKKADVQVTSTTQDCIKSGELESTEVILREGELKQILLNVVRNAIQATPRGGSVQVEVSTSRTGAVVAVKDEGEGVSSEVITKMFEPFYSTKTGTREGMGLGLSVSRSLAEAMGGTITICNNNKDGACVTVSVPRRVLSNE</sequence>
<keyword evidence="8" id="KW-0902">Two-component regulatory system</keyword>
<dbReference type="EMBL" id="CP036267">
    <property type="protein sequence ID" value="QDT34774.1"/>
    <property type="molecule type" value="Genomic_DNA"/>
</dbReference>
<dbReference type="Gene3D" id="3.30.450.20">
    <property type="entry name" value="PAS domain"/>
    <property type="match status" value="1"/>
</dbReference>
<evidence type="ECO:0000259" key="11">
    <source>
        <dbReference type="PROSITE" id="PS50112"/>
    </source>
</evidence>
<comment type="catalytic activity">
    <reaction evidence="1">
        <text>ATP + protein L-histidine = ADP + protein N-phospho-L-histidine.</text>
        <dbReference type="EC" id="2.7.13.3"/>
    </reaction>
</comment>
<evidence type="ECO:0000256" key="4">
    <source>
        <dbReference type="ARBA" id="ARBA00022679"/>
    </source>
</evidence>
<dbReference type="InterPro" id="IPR003594">
    <property type="entry name" value="HATPase_dom"/>
</dbReference>
<feature type="coiled-coil region" evidence="9">
    <location>
        <begin position="138"/>
        <end position="169"/>
    </location>
</feature>
<dbReference type="SUPFAM" id="SSF55874">
    <property type="entry name" value="ATPase domain of HSP90 chaperone/DNA topoisomerase II/histidine kinase"/>
    <property type="match status" value="1"/>
</dbReference>
<dbReference type="InterPro" id="IPR001610">
    <property type="entry name" value="PAC"/>
</dbReference>
<dbReference type="PROSITE" id="PS50113">
    <property type="entry name" value="PAC"/>
    <property type="match status" value="1"/>
</dbReference>
<evidence type="ECO:0000256" key="8">
    <source>
        <dbReference type="ARBA" id="ARBA00023012"/>
    </source>
</evidence>
<evidence type="ECO:0000313" key="13">
    <source>
        <dbReference type="EMBL" id="QDT34774.1"/>
    </source>
</evidence>
<reference evidence="13 14" key="1">
    <citation type="submission" date="2019-02" db="EMBL/GenBank/DDBJ databases">
        <title>Deep-cultivation of Planctomycetes and their phenomic and genomic characterization uncovers novel biology.</title>
        <authorList>
            <person name="Wiegand S."/>
            <person name="Jogler M."/>
            <person name="Boedeker C."/>
            <person name="Pinto D."/>
            <person name="Vollmers J."/>
            <person name="Rivas-Marin E."/>
            <person name="Kohn T."/>
            <person name="Peeters S.H."/>
            <person name="Heuer A."/>
            <person name="Rast P."/>
            <person name="Oberbeckmann S."/>
            <person name="Bunk B."/>
            <person name="Jeske O."/>
            <person name="Meyerdierks A."/>
            <person name="Storesund J.E."/>
            <person name="Kallscheuer N."/>
            <person name="Luecker S."/>
            <person name="Lage O.M."/>
            <person name="Pohl T."/>
            <person name="Merkel B.J."/>
            <person name="Hornburger P."/>
            <person name="Mueller R.-W."/>
            <person name="Bruemmer F."/>
            <person name="Labrenz M."/>
            <person name="Spormann A.M."/>
            <person name="Op den Camp H."/>
            <person name="Overmann J."/>
            <person name="Amann R."/>
            <person name="Jetten M.S.M."/>
            <person name="Mascher T."/>
            <person name="Medema M.H."/>
            <person name="Devos D.P."/>
            <person name="Kaster A.-K."/>
            <person name="Ovreas L."/>
            <person name="Rohde M."/>
            <person name="Galperin M.Y."/>
            <person name="Jogler C."/>
        </authorList>
    </citation>
    <scope>NUCLEOTIDE SEQUENCE [LARGE SCALE GENOMIC DNA]</scope>
    <source>
        <strain evidence="13 14">Mal48</strain>
    </source>
</reference>
<evidence type="ECO:0000256" key="2">
    <source>
        <dbReference type="ARBA" id="ARBA00012438"/>
    </source>
</evidence>
<dbReference type="Pfam" id="PF02518">
    <property type="entry name" value="HATPase_c"/>
    <property type="match status" value="1"/>
</dbReference>
<accession>A0A517QT04</accession>
<evidence type="ECO:0000259" key="10">
    <source>
        <dbReference type="PROSITE" id="PS50109"/>
    </source>
</evidence>
<evidence type="ECO:0000313" key="14">
    <source>
        <dbReference type="Proteomes" id="UP000315724"/>
    </source>
</evidence>
<evidence type="ECO:0000256" key="7">
    <source>
        <dbReference type="ARBA" id="ARBA00022840"/>
    </source>
</evidence>
<dbReference type="EC" id="2.7.13.3" evidence="2"/>
<dbReference type="InterPro" id="IPR013655">
    <property type="entry name" value="PAS_fold_3"/>
</dbReference>
<dbReference type="PRINTS" id="PR00344">
    <property type="entry name" value="BCTRLSENSOR"/>
</dbReference>
<dbReference type="InterPro" id="IPR005467">
    <property type="entry name" value="His_kinase_dom"/>
</dbReference>
<dbReference type="SMART" id="SM00091">
    <property type="entry name" value="PAS"/>
    <property type="match status" value="1"/>
</dbReference>
<dbReference type="InterPro" id="IPR036890">
    <property type="entry name" value="HATPase_C_sf"/>
</dbReference>
<dbReference type="GO" id="GO:0005524">
    <property type="term" value="F:ATP binding"/>
    <property type="evidence" value="ECO:0007669"/>
    <property type="project" value="UniProtKB-KW"/>
</dbReference>
<feature type="domain" description="PAC" evidence="12">
    <location>
        <begin position="95"/>
        <end position="147"/>
    </location>
</feature>
<dbReference type="PROSITE" id="PS50109">
    <property type="entry name" value="HIS_KIN"/>
    <property type="match status" value="1"/>
</dbReference>
<dbReference type="SMART" id="SM00388">
    <property type="entry name" value="HisKA"/>
    <property type="match status" value="1"/>
</dbReference>
<dbReference type="Pfam" id="PF08447">
    <property type="entry name" value="PAS_3"/>
    <property type="match status" value="1"/>
</dbReference>
<dbReference type="AlphaFoldDB" id="A0A517QT04"/>
<keyword evidence="9" id="KW-0175">Coiled coil</keyword>
<feature type="domain" description="Histidine kinase" evidence="10">
    <location>
        <begin position="185"/>
        <end position="402"/>
    </location>
</feature>
<dbReference type="Pfam" id="PF00512">
    <property type="entry name" value="HisKA"/>
    <property type="match status" value="1"/>
</dbReference>
<protein>
    <recommendedName>
        <fullName evidence="2">histidine kinase</fullName>
        <ecNumber evidence="2">2.7.13.3</ecNumber>
    </recommendedName>
</protein>
<name>A0A517QT04_9PLAN</name>
<dbReference type="SUPFAM" id="SSF47384">
    <property type="entry name" value="Homodimeric domain of signal transducing histidine kinase"/>
    <property type="match status" value="1"/>
</dbReference>
<organism evidence="13 14">
    <name type="scientific">Thalassoglobus polymorphus</name>
    <dbReference type="NCBI Taxonomy" id="2527994"/>
    <lineage>
        <taxon>Bacteria</taxon>
        <taxon>Pseudomonadati</taxon>
        <taxon>Planctomycetota</taxon>
        <taxon>Planctomycetia</taxon>
        <taxon>Planctomycetales</taxon>
        <taxon>Planctomycetaceae</taxon>
        <taxon>Thalassoglobus</taxon>
    </lineage>
</organism>
<dbReference type="InterPro" id="IPR000700">
    <property type="entry name" value="PAS-assoc_C"/>
</dbReference>
<dbReference type="CDD" id="cd00082">
    <property type="entry name" value="HisKA"/>
    <property type="match status" value="1"/>
</dbReference>
<dbReference type="NCBIfam" id="TIGR00229">
    <property type="entry name" value="sensory_box"/>
    <property type="match status" value="1"/>
</dbReference>
<evidence type="ECO:0000256" key="9">
    <source>
        <dbReference type="SAM" id="Coils"/>
    </source>
</evidence>
<dbReference type="InterPro" id="IPR035965">
    <property type="entry name" value="PAS-like_dom_sf"/>
</dbReference>
<dbReference type="InterPro" id="IPR003661">
    <property type="entry name" value="HisK_dim/P_dom"/>
</dbReference>
<dbReference type="SUPFAM" id="SSF55785">
    <property type="entry name" value="PYP-like sensor domain (PAS domain)"/>
    <property type="match status" value="1"/>
</dbReference>
<dbReference type="SMART" id="SM00387">
    <property type="entry name" value="HATPase_c"/>
    <property type="match status" value="1"/>
</dbReference>
<dbReference type="PROSITE" id="PS50112">
    <property type="entry name" value="PAS"/>
    <property type="match status" value="1"/>
</dbReference>
<dbReference type="InterPro" id="IPR004358">
    <property type="entry name" value="Sig_transdc_His_kin-like_C"/>
</dbReference>
<evidence type="ECO:0000256" key="1">
    <source>
        <dbReference type="ARBA" id="ARBA00000085"/>
    </source>
</evidence>
<evidence type="ECO:0000256" key="5">
    <source>
        <dbReference type="ARBA" id="ARBA00022741"/>
    </source>
</evidence>
<dbReference type="PANTHER" id="PTHR43065:SF10">
    <property type="entry name" value="PEROXIDE STRESS-ACTIVATED HISTIDINE KINASE MAK3"/>
    <property type="match status" value="1"/>
</dbReference>
<dbReference type="Gene3D" id="3.30.565.10">
    <property type="entry name" value="Histidine kinase-like ATPase, C-terminal domain"/>
    <property type="match status" value="1"/>
</dbReference>
<keyword evidence="6 13" id="KW-0418">Kinase</keyword>
<keyword evidence="7" id="KW-0067">ATP-binding</keyword>
<proteinExistence type="predicted"/>
<dbReference type="KEGG" id="tpol:Mal48_40460"/>
<evidence type="ECO:0000256" key="6">
    <source>
        <dbReference type="ARBA" id="ARBA00022777"/>
    </source>
</evidence>
<dbReference type="CDD" id="cd00130">
    <property type="entry name" value="PAS"/>
    <property type="match status" value="1"/>
</dbReference>
<keyword evidence="5" id="KW-0547">Nucleotide-binding</keyword>
<dbReference type="GO" id="GO:0000155">
    <property type="term" value="F:phosphorelay sensor kinase activity"/>
    <property type="evidence" value="ECO:0007669"/>
    <property type="project" value="InterPro"/>
</dbReference>
<keyword evidence="3" id="KW-0597">Phosphoprotein</keyword>
<dbReference type="Gene3D" id="1.10.287.130">
    <property type="match status" value="1"/>
</dbReference>
<keyword evidence="4 13" id="KW-0808">Transferase</keyword>
<dbReference type="PANTHER" id="PTHR43065">
    <property type="entry name" value="SENSOR HISTIDINE KINASE"/>
    <property type="match status" value="1"/>
</dbReference>
<keyword evidence="14" id="KW-1185">Reference proteome</keyword>
<gene>
    <name evidence="13" type="primary">kinA_2</name>
    <name evidence="13" type="ORF">Mal48_40460</name>
</gene>
<dbReference type="InterPro" id="IPR000014">
    <property type="entry name" value="PAS"/>
</dbReference>
<dbReference type="Proteomes" id="UP000315724">
    <property type="component" value="Chromosome"/>
</dbReference>
<dbReference type="InterPro" id="IPR036097">
    <property type="entry name" value="HisK_dim/P_sf"/>
</dbReference>
<evidence type="ECO:0000259" key="12">
    <source>
        <dbReference type="PROSITE" id="PS50113"/>
    </source>
</evidence>
<dbReference type="SMART" id="SM00086">
    <property type="entry name" value="PAC"/>
    <property type="match status" value="1"/>
</dbReference>
<feature type="domain" description="PAS" evidence="11">
    <location>
        <begin position="41"/>
        <end position="92"/>
    </location>
</feature>
<evidence type="ECO:0000256" key="3">
    <source>
        <dbReference type="ARBA" id="ARBA00022553"/>
    </source>
</evidence>